<dbReference type="RefSeq" id="WP_380904605.1">
    <property type="nucleotide sequence ID" value="NZ_JBHUFU010000024.1"/>
</dbReference>
<keyword evidence="3" id="KW-0812">Transmembrane</keyword>
<protein>
    <submittedName>
        <fullName evidence="5">Prepilin peptidase</fullName>
        <ecNumber evidence="5">3.4.23.43</ecNumber>
    </submittedName>
</protein>
<evidence type="ECO:0000256" key="2">
    <source>
        <dbReference type="SAM" id="MobiDB-lite"/>
    </source>
</evidence>
<evidence type="ECO:0000313" key="6">
    <source>
        <dbReference type="Proteomes" id="UP001597365"/>
    </source>
</evidence>
<feature type="transmembrane region" description="Helical" evidence="3">
    <location>
        <begin position="96"/>
        <end position="118"/>
    </location>
</feature>
<feature type="transmembrane region" description="Helical" evidence="3">
    <location>
        <begin position="217"/>
        <end position="242"/>
    </location>
</feature>
<keyword evidence="6" id="KW-1185">Reference proteome</keyword>
<comment type="caution">
    <text evidence="5">The sequence shown here is derived from an EMBL/GenBank/DDBJ whole genome shotgun (WGS) entry which is preliminary data.</text>
</comment>
<dbReference type="EMBL" id="JBHUFU010000024">
    <property type="protein sequence ID" value="MFD1833080.1"/>
    <property type="molecule type" value="Genomic_DNA"/>
</dbReference>
<feature type="transmembrane region" description="Helical" evidence="3">
    <location>
        <begin position="151"/>
        <end position="170"/>
    </location>
</feature>
<dbReference type="PANTHER" id="PTHR30487">
    <property type="entry name" value="TYPE 4 PREPILIN-LIKE PROTEINS LEADER PEPTIDE-PROCESSING ENZYME"/>
    <property type="match status" value="1"/>
</dbReference>
<evidence type="ECO:0000259" key="4">
    <source>
        <dbReference type="Pfam" id="PF01478"/>
    </source>
</evidence>
<evidence type="ECO:0000256" key="3">
    <source>
        <dbReference type="SAM" id="Phobius"/>
    </source>
</evidence>
<dbReference type="PANTHER" id="PTHR30487:SF0">
    <property type="entry name" value="PREPILIN LEADER PEPTIDASE_N-METHYLTRANSFERASE-RELATED"/>
    <property type="match status" value="1"/>
</dbReference>
<keyword evidence="3" id="KW-1133">Transmembrane helix</keyword>
<organism evidence="5 6">
    <name type="scientific">Streptomyces desertarenae</name>
    <dbReference type="NCBI Taxonomy" id="2666184"/>
    <lineage>
        <taxon>Bacteria</taxon>
        <taxon>Bacillati</taxon>
        <taxon>Actinomycetota</taxon>
        <taxon>Actinomycetes</taxon>
        <taxon>Kitasatosporales</taxon>
        <taxon>Streptomycetaceae</taxon>
        <taxon>Streptomyces</taxon>
    </lineage>
</organism>
<proteinExistence type="inferred from homology"/>
<feature type="compositionally biased region" description="Basic and acidic residues" evidence="2">
    <location>
        <begin position="70"/>
        <end position="80"/>
    </location>
</feature>
<dbReference type="Pfam" id="PF01478">
    <property type="entry name" value="Peptidase_A24"/>
    <property type="match status" value="1"/>
</dbReference>
<evidence type="ECO:0000256" key="1">
    <source>
        <dbReference type="ARBA" id="ARBA00005801"/>
    </source>
</evidence>
<feature type="region of interest" description="Disordered" evidence="2">
    <location>
        <begin position="70"/>
        <end position="93"/>
    </location>
</feature>
<dbReference type="InterPro" id="IPR000045">
    <property type="entry name" value="Prepilin_IV_endopep_pep"/>
</dbReference>
<dbReference type="Gene3D" id="1.20.120.1220">
    <property type="match status" value="1"/>
</dbReference>
<name>A0ABW4PTC4_9ACTN</name>
<dbReference type="Proteomes" id="UP001597365">
    <property type="component" value="Unassembled WGS sequence"/>
</dbReference>
<dbReference type="EC" id="3.4.23.43" evidence="5"/>
<dbReference type="GO" id="GO:0004190">
    <property type="term" value="F:aspartic-type endopeptidase activity"/>
    <property type="evidence" value="ECO:0007669"/>
    <property type="project" value="UniProtKB-EC"/>
</dbReference>
<feature type="transmembrane region" description="Helical" evidence="3">
    <location>
        <begin position="254"/>
        <end position="274"/>
    </location>
</feature>
<dbReference type="InterPro" id="IPR050882">
    <property type="entry name" value="Prepilin_peptidase/N-MTase"/>
</dbReference>
<feature type="transmembrane region" description="Helical" evidence="3">
    <location>
        <begin position="125"/>
        <end position="145"/>
    </location>
</feature>
<accession>A0ABW4PTC4</accession>
<comment type="similarity">
    <text evidence="1">Belongs to the peptidase A24 family.</text>
</comment>
<feature type="domain" description="Prepilin type IV endopeptidase peptidase" evidence="4">
    <location>
        <begin position="129"/>
        <end position="240"/>
    </location>
</feature>
<feature type="transmembrane region" description="Helical" evidence="3">
    <location>
        <begin position="177"/>
        <end position="197"/>
    </location>
</feature>
<evidence type="ECO:0000313" key="5">
    <source>
        <dbReference type="EMBL" id="MFD1833080.1"/>
    </source>
</evidence>
<sequence length="276" mass="27142">MRPTSLSLLLAVPAAAYGAAVGLLVPRAAYRLAVPYGEPWRAQCPGGHPLPGWVGLARCAECAARDAPDGRAAQDRREARGAPGAERGGSGGRGGAYGPGAAAPAVATALACALLAAAAGARPELAVWLLLAPFAVLLAVVDRAVHRLPDAVTLPLAAAGAALLGIAALLPGAAGSWTRALLGGPALGGLYCLLFLANPRGLGLGDVKLAVPLGVALGWYGWGALLTGAFAGFALGAVYGMSLVAAGRAGRKDALPFGPFMAAGALVGLLLGGLTV</sequence>
<reference evidence="6" key="1">
    <citation type="journal article" date="2019" name="Int. J. Syst. Evol. Microbiol.">
        <title>The Global Catalogue of Microorganisms (GCM) 10K type strain sequencing project: providing services to taxonomists for standard genome sequencing and annotation.</title>
        <authorList>
            <consortium name="The Broad Institute Genomics Platform"/>
            <consortium name="The Broad Institute Genome Sequencing Center for Infectious Disease"/>
            <person name="Wu L."/>
            <person name="Ma J."/>
        </authorList>
    </citation>
    <scope>NUCLEOTIDE SEQUENCE [LARGE SCALE GENOMIC DNA]</scope>
    <source>
        <strain evidence="6">CGMCC 4.7455</strain>
    </source>
</reference>
<gene>
    <name evidence="5" type="ORF">ACFSJS_26030</name>
</gene>
<keyword evidence="5" id="KW-0378">Hydrolase</keyword>
<keyword evidence="3" id="KW-0472">Membrane</keyword>